<feature type="transmembrane region" description="Helical" evidence="6">
    <location>
        <begin position="97"/>
        <end position="118"/>
    </location>
</feature>
<dbReference type="CDD" id="cd15904">
    <property type="entry name" value="TSPO_MBR"/>
    <property type="match status" value="1"/>
</dbReference>
<evidence type="ECO:0000256" key="6">
    <source>
        <dbReference type="SAM" id="Phobius"/>
    </source>
</evidence>
<keyword evidence="3 6" id="KW-0812">Transmembrane</keyword>
<evidence type="ECO:0000313" key="8">
    <source>
        <dbReference type="Proteomes" id="UP001431010"/>
    </source>
</evidence>
<protein>
    <submittedName>
        <fullName evidence="7">Tryptophan-rich sensory protein</fullName>
    </submittedName>
</protein>
<evidence type="ECO:0000313" key="7">
    <source>
        <dbReference type="EMBL" id="UFZ07094.1"/>
    </source>
</evidence>
<evidence type="ECO:0000256" key="4">
    <source>
        <dbReference type="ARBA" id="ARBA00022989"/>
    </source>
</evidence>
<sequence>MNRSILHLIVLLVLVVGGGWIIGASNLPGAWYGSLIKPPFNPPNWLFPIAWTVLYILVAVAGWRTYERVESGAVMQVWWGQLLLNFAWSPVFFTAHLMWVALGIIVSMFVLIVTFIVLQWRADRIAALLFVPYACWVAFASVLNLSLNLLN</sequence>
<dbReference type="RefSeq" id="WP_231326547.1">
    <property type="nucleotide sequence ID" value="NZ_CP088156.1"/>
</dbReference>
<feature type="transmembrane region" description="Helical" evidence="6">
    <location>
        <begin position="73"/>
        <end position="91"/>
    </location>
</feature>
<dbReference type="Proteomes" id="UP001431010">
    <property type="component" value="Chromosome"/>
</dbReference>
<dbReference type="Pfam" id="PF03073">
    <property type="entry name" value="TspO_MBR"/>
    <property type="match status" value="1"/>
</dbReference>
<accession>A0ABY3RKD2</accession>
<organism evidence="7 8">
    <name type="scientific">Bradyrhizobium ontarionense</name>
    <dbReference type="NCBI Taxonomy" id="2898149"/>
    <lineage>
        <taxon>Bacteria</taxon>
        <taxon>Pseudomonadati</taxon>
        <taxon>Pseudomonadota</taxon>
        <taxon>Alphaproteobacteria</taxon>
        <taxon>Hyphomicrobiales</taxon>
        <taxon>Nitrobacteraceae</taxon>
        <taxon>Bradyrhizobium</taxon>
    </lineage>
</organism>
<keyword evidence="5 6" id="KW-0472">Membrane</keyword>
<dbReference type="InterPro" id="IPR004307">
    <property type="entry name" value="TspO_MBR"/>
</dbReference>
<comment type="subcellular location">
    <subcellularLocation>
        <location evidence="1">Membrane</location>
        <topology evidence="1">Multi-pass membrane protein</topology>
    </subcellularLocation>
</comment>
<evidence type="ECO:0000256" key="1">
    <source>
        <dbReference type="ARBA" id="ARBA00004141"/>
    </source>
</evidence>
<name>A0ABY3RKD2_9BRAD</name>
<dbReference type="PANTHER" id="PTHR10057:SF0">
    <property type="entry name" value="TRANSLOCATOR PROTEIN"/>
    <property type="match status" value="1"/>
</dbReference>
<dbReference type="EMBL" id="CP088156">
    <property type="protein sequence ID" value="UFZ07094.1"/>
    <property type="molecule type" value="Genomic_DNA"/>
</dbReference>
<feature type="transmembrane region" description="Helical" evidence="6">
    <location>
        <begin position="5"/>
        <end position="25"/>
    </location>
</feature>
<dbReference type="PANTHER" id="PTHR10057">
    <property type="entry name" value="PERIPHERAL-TYPE BENZODIAZEPINE RECEPTOR"/>
    <property type="match status" value="1"/>
</dbReference>
<keyword evidence="4 6" id="KW-1133">Transmembrane helix</keyword>
<reference evidence="7" key="1">
    <citation type="journal article" date="2024" name="Antonie Van Leeuwenhoek">
        <title>Bradyrhizobium ontarionense sp. nov., a novel bacterial symbiont isolated from Aeschynomene indica (Indian jointvetch), harbours photosynthesis, nitrogen fixation and nitrous oxide (N2O) reductase genes.</title>
        <authorList>
            <person name="Bromfield E.S.P."/>
            <person name="Cloutier S."/>
        </authorList>
    </citation>
    <scope>NUCLEOTIDE SEQUENCE</scope>
    <source>
        <strain evidence="7">A19</strain>
    </source>
</reference>
<evidence type="ECO:0000256" key="5">
    <source>
        <dbReference type="ARBA" id="ARBA00023136"/>
    </source>
</evidence>
<comment type="similarity">
    <text evidence="2">Belongs to the TspO/BZRP family.</text>
</comment>
<evidence type="ECO:0000256" key="3">
    <source>
        <dbReference type="ARBA" id="ARBA00022692"/>
    </source>
</evidence>
<dbReference type="Gene3D" id="1.20.1260.100">
    <property type="entry name" value="TspO/MBR protein"/>
    <property type="match status" value="1"/>
</dbReference>
<feature type="transmembrane region" description="Helical" evidence="6">
    <location>
        <begin position="45"/>
        <end position="66"/>
    </location>
</feature>
<dbReference type="InterPro" id="IPR038330">
    <property type="entry name" value="TspO/MBR-related_sf"/>
</dbReference>
<proteinExistence type="inferred from homology"/>
<keyword evidence="8" id="KW-1185">Reference proteome</keyword>
<dbReference type="PIRSF" id="PIRSF005859">
    <property type="entry name" value="PBR"/>
    <property type="match status" value="1"/>
</dbReference>
<feature type="transmembrane region" description="Helical" evidence="6">
    <location>
        <begin position="125"/>
        <end position="147"/>
    </location>
</feature>
<gene>
    <name evidence="7" type="ORF">LQG66_12650</name>
</gene>
<evidence type="ECO:0000256" key="2">
    <source>
        <dbReference type="ARBA" id="ARBA00007524"/>
    </source>
</evidence>